<dbReference type="PANTHER" id="PTHR23105">
    <property type="entry name" value="RIBOSOMAL PROTEIN L7AE FAMILY MEMBER"/>
    <property type="match status" value="1"/>
</dbReference>
<organism evidence="5 6">
    <name type="scientific">Gnathostoma spinigerum</name>
    <dbReference type="NCBI Taxonomy" id="75299"/>
    <lineage>
        <taxon>Eukaryota</taxon>
        <taxon>Metazoa</taxon>
        <taxon>Ecdysozoa</taxon>
        <taxon>Nematoda</taxon>
        <taxon>Chromadorea</taxon>
        <taxon>Rhabditida</taxon>
        <taxon>Spirurina</taxon>
        <taxon>Gnathostomatomorpha</taxon>
        <taxon>Gnathostomatoidea</taxon>
        <taxon>Gnathostomatidae</taxon>
        <taxon>Gnathostoma</taxon>
    </lineage>
</organism>
<protein>
    <recommendedName>
        <fullName evidence="4">Ribosomal protein eL8/eL30/eS12/Gadd45 domain-containing protein</fullName>
    </recommendedName>
</protein>
<dbReference type="SUPFAM" id="SSF55315">
    <property type="entry name" value="L30e-like"/>
    <property type="match status" value="1"/>
</dbReference>
<keyword evidence="2" id="KW-0687">Ribonucleoprotein</keyword>
<comment type="caution">
    <text evidence="5">The sequence shown here is derived from an EMBL/GenBank/DDBJ whole genome shotgun (WGS) entry which is preliminary data.</text>
</comment>
<keyword evidence="6" id="KW-1185">Reference proteome</keyword>
<dbReference type="InterPro" id="IPR029064">
    <property type="entry name" value="Ribosomal_eL30-like_sf"/>
</dbReference>
<dbReference type="Gene3D" id="3.30.1330.30">
    <property type="match status" value="1"/>
</dbReference>
<dbReference type="InterPro" id="IPR004038">
    <property type="entry name" value="Ribosomal_eL8/eL30/eS12/Gad45"/>
</dbReference>
<dbReference type="EMBL" id="JBGFUD010005365">
    <property type="protein sequence ID" value="MFH4980302.1"/>
    <property type="molecule type" value="Genomic_DNA"/>
</dbReference>
<dbReference type="AlphaFoldDB" id="A0ABD6EUQ7"/>
<dbReference type="InterPro" id="IPR050257">
    <property type="entry name" value="eL8/uL1-like"/>
</dbReference>
<evidence type="ECO:0000256" key="3">
    <source>
        <dbReference type="SAM" id="MobiDB-lite"/>
    </source>
</evidence>
<name>A0ABD6EUQ7_9BILA</name>
<feature type="region of interest" description="Disordered" evidence="3">
    <location>
        <begin position="1"/>
        <end position="27"/>
    </location>
</feature>
<accession>A0ABD6EUQ7</accession>
<dbReference type="InterPro" id="IPR018492">
    <property type="entry name" value="Ribosomal_eL8/Nhp2"/>
</dbReference>
<evidence type="ECO:0000256" key="2">
    <source>
        <dbReference type="ARBA" id="ARBA00023274"/>
    </source>
</evidence>
<evidence type="ECO:0000313" key="6">
    <source>
        <dbReference type="Proteomes" id="UP001608902"/>
    </source>
</evidence>
<evidence type="ECO:0000256" key="1">
    <source>
        <dbReference type="ARBA" id="ARBA00007337"/>
    </source>
</evidence>
<evidence type="ECO:0000313" key="5">
    <source>
        <dbReference type="EMBL" id="MFH4980302.1"/>
    </source>
</evidence>
<dbReference type="GO" id="GO:1990904">
    <property type="term" value="C:ribonucleoprotein complex"/>
    <property type="evidence" value="ECO:0007669"/>
    <property type="project" value="UniProtKB-KW"/>
</dbReference>
<gene>
    <name evidence="5" type="ORF">AB6A40_007011</name>
</gene>
<evidence type="ECO:0000259" key="4">
    <source>
        <dbReference type="Pfam" id="PF01248"/>
    </source>
</evidence>
<reference evidence="5 6" key="1">
    <citation type="submission" date="2024-08" db="EMBL/GenBank/DDBJ databases">
        <title>Gnathostoma spinigerum genome.</title>
        <authorList>
            <person name="Gonzalez-Bertolin B."/>
            <person name="Monzon S."/>
            <person name="Zaballos A."/>
            <person name="Jimenez P."/>
            <person name="Dekumyoy P."/>
            <person name="Varona S."/>
            <person name="Cuesta I."/>
            <person name="Sumanam S."/>
            <person name="Adisakwattana P."/>
            <person name="Gasser R.B."/>
            <person name="Hernandez-Gonzalez A."/>
            <person name="Young N.D."/>
            <person name="Perteguer M.J."/>
        </authorList>
    </citation>
    <scope>NUCLEOTIDE SEQUENCE [LARGE SCALE GENOMIC DNA]</scope>
    <source>
        <strain evidence="5">AL3</strain>
        <tissue evidence="5">Liver</tissue>
    </source>
</reference>
<dbReference type="PRINTS" id="PR00881">
    <property type="entry name" value="L7ARS6FAMILY"/>
</dbReference>
<feature type="domain" description="Ribosomal protein eL8/eL30/eS12/Gadd45" evidence="4">
    <location>
        <begin position="52"/>
        <end position="146"/>
    </location>
</feature>
<sequence length="161" mass="18128">MVKVKMEVDDEGVTQIEAEPPPQPSTEKDEYAELCLYVNAIAQPLASRKLAKKIYKLIKKASKHKDHLRQGISDVQKSIRREETGIVILAGNVSPIDVYSHIPALCEEKDLPYVFTPSREHLGLATGHRRATIILLIRENAEYSELFNEVKKLITMLPPVA</sequence>
<proteinExistence type="inferred from homology"/>
<dbReference type="Pfam" id="PF01248">
    <property type="entry name" value="Ribosomal_L7Ae"/>
    <property type="match status" value="1"/>
</dbReference>
<comment type="similarity">
    <text evidence="1">Belongs to the eukaryotic ribosomal protein eL8 family.</text>
</comment>
<dbReference type="Proteomes" id="UP001608902">
    <property type="component" value="Unassembled WGS sequence"/>
</dbReference>